<dbReference type="InterPro" id="IPR050312">
    <property type="entry name" value="IolE/XylAMocC-like"/>
</dbReference>
<organism evidence="2 3">
    <name type="scientific">Hungatella hathewayi</name>
    <dbReference type="NCBI Taxonomy" id="154046"/>
    <lineage>
        <taxon>Bacteria</taxon>
        <taxon>Bacillati</taxon>
        <taxon>Bacillota</taxon>
        <taxon>Clostridia</taxon>
        <taxon>Lachnospirales</taxon>
        <taxon>Lachnospiraceae</taxon>
        <taxon>Hungatella</taxon>
    </lineage>
</organism>
<keyword evidence="2" id="KW-0413">Isomerase</keyword>
<protein>
    <submittedName>
        <fullName evidence="2">Sugar phosphate isomerase/epimerase</fullName>
    </submittedName>
</protein>
<evidence type="ECO:0000259" key="1">
    <source>
        <dbReference type="Pfam" id="PF01261"/>
    </source>
</evidence>
<evidence type="ECO:0000313" key="2">
    <source>
        <dbReference type="EMBL" id="RGC35615.1"/>
    </source>
</evidence>
<dbReference type="GO" id="GO:0016853">
    <property type="term" value="F:isomerase activity"/>
    <property type="evidence" value="ECO:0007669"/>
    <property type="project" value="UniProtKB-KW"/>
</dbReference>
<gene>
    <name evidence="2" type="ORF">DWX41_01080</name>
</gene>
<sequence length="325" mass="36934">MKLGFFTANFSEKPLEEVVKLVSQYGYETLEIPAYEGNGQLETIDVIKGNYAKDINKMVSDYGMSIQALSNHADSFLIMGPSGKETDFIYQGTAEEKIKHGTESLIRTAQAANALEVPIVVGYPGVENWGRFFFFPYGEGWSEYEEQFAERFTPVLDKFQEYGVKFAIEIHPNSFVYDIHTAERALELVNYHPALGYNLDPANILYLLIDPAVAVDRLKDRIFHVHAKDAELAKQNIALGGTLMHGDMSALDHTYRFRIPGWGQVEWKRLITELSMVGFDGSLSYEHEDVTMSRMDGVEKVAEFMKPLIIKNPYEGRQDKLFNKE</sequence>
<name>A0A3E2X293_9FIRM</name>
<evidence type="ECO:0000313" key="3">
    <source>
        <dbReference type="Proteomes" id="UP000261111"/>
    </source>
</evidence>
<dbReference type="EMBL" id="QVIA01000001">
    <property type="protein sequence ID" value="RGC35615.1"/>
    <property type="molecule type" value="Genomic_DNA"/>
</dbReference>
<comment type="caution">
    <text evidence="2">The sequence shown here is derived from an EMBL/GenBank/DDBJ whole genome shotgun (WGS) entry which is preliminary data.</text>
</comment>
<accession>A0A3E2X293</accession>
<dbReference type="InterPro" id="IPR036237">
    <property type="entry name" value="Xyl_isomerase-like_sf"/>
</dbReference>
<dbReference type="Gene3D" id="3.20.20.150">
    <property type="entry name" value="Divalent-metal-dependent TIM barrel enzymes"/>
    <property type="match status" value="1"/>
</dbReference>
<reference evidence="2 3" key="1">
    <citation type="submission" date="2018-08" db="EMBL/GenBank/DDBJ databases">
        <title>A genome reference for cultivated species of the human gut microbiota.</title>
        <authorList>
            <person name="Zou Y."/>
            <person name="Xue W."/>
            <person name="Luo G."/>
        </authorList>
    </citation>
    <scope>NUCLEOTIDE SEQUENCE [LARGE SCALE GENOMIC DNA]</scope>
    <source>
        <strain evidence="2 3">AF19-21</strain>
    </source>
</reference>
<dbReference type="PANTHER" id="PTHR12110">
    <property type="entry name" value="HYDROXYPYRUVATE ISOMERASE"/>
    <property type="match status" value="1"/>
</dbReference>
<feature type="domain" description="Xylose isomerase-like TIM barrel" evidence="1">
    <location>
        <begin position="20"/>
        <end position="307"/>
    </location>
</feature>
<dbReference type="InterPro" id="IPR013022">
    <property type="entry name" value="Xyl_isomerase-like_TIM-brl"/>
</dbReference>
<dbReference type="RefSeq" id="WP_025653651.1">
    <property type="nucleotide sequence ID" value="NZ_QVIA01000001.1"/>
</dbReference>
<dbReference type="GeneID" id="93336175"/>
<dbReference type="Pfam" id="PF01261">
    <property type="entry name" value="AP_endonuc_2"/>
    <property type="match status" value="1"/>
</dbReference>
<proteinExistence type="predicted"/>
<dbReference type="Proteomes" id="UP000261111">
    <property type="component" value="Unassembled WGS sequence"/>
</dbReference>
<dbReference type="AlphaFoldDB" id="A0A3E2X293"/>
<dbReference type="SUPFAM" id="SSF51658">
    <property type="entry name" value="Xylose isomerase-like"/>
    <property type="match status" value="1"/>
</dbReference>
<dbReference type="PANTHER" id="PTHR12110:SF21">
    <property type="entry name" value="XYLOSE ISOMERASE-LIKE TIM BARREL DOMAIN-CONTAINING PROTEIN"/>
    <property type="match status" value="1"/>
</dbReference>